<dbReference type="Proteomes" id="UP001465976">
    <property type="component" value="Unassembled WGS sequence"/>
</dbReference>
<evidence type="ECO:0000313" key="3">
    <source>
        <dbReference type="Proteomes" id="UP001465976"/>
    </source>
</evidence>
<feature type="region of interest" description="Disordered" evidence="1">
    <location>
        <begin position="51"/>
        <end position="103"/>
    </location>
</feature>
<gene>
    <name evidence="2" type="ORF">V5O48_017443</name>
</gene>
<proteinExistence type="predicted"/>
<organism evidence="2 3">
    <name type="scientific">Marasmius crinis-equi</name>
    <dbReference type="NCBI Taxonomy" id="585013"/>
    <lineage>
        <taxon>Eukaryota</taxon>
        <taxon>Fungi</taxon>
        <taxon>Dikarya</taxon>
        <taxon>Basidiomycota</taxon>
        <taxon>Agaricomycotina</taxon>
        <taxon>Agaricomycetes</taxon>
        <taxon>Agaricomycetidae</taxon>
        <taxon>Agaricales</taxon>
        <taxon>Marasmiineae</taxon>
        <taxon>Marasmiaceae</taxon>
        <taxon>Marasmius</taxon>
    </lineage>
</organism>
<dbReference type="EMBL" id="JBAHYK010002678">
    <property type="protein sequence ID" value="KAL0564600.1"/>
    <property type="molecule type" value="Genomic_DNA"/>
</dbReference>
<evidence type="ECO:0000313" key="2">
    <source>
        <dbReference type="EMBL" id="KAL0564600.1"/>
    </source>
</evidence>
<sequence>MRGGIDGKGPVPSKTVYPCFRNSPIVDPTFLLITSVECYFKLAACTQSFTTQSLSSPQPSEMSKHGTSNTSPSEFLPNTSSASVTGNTHNHVEQDSHSTTTNNYNQCNHTYNHCTVTFNSTSPTTSSQTGTASTNSAGSNKTKEHPVAQNRASDSGTDDGLSVLAGDRWTIDTIRQIIRRQLIRDGTRAFGGLDDVIAEAIQVEVEDPQGIGARPGSIDDAAVHRRARQ</sequence>
<feature type="region of interest" description="Disordered" evidence="1">
    <location>
        <begin position="121"/>
        <end position="159"/>
    </location>
</feature>
<keyword evidence="3" id="KW-1185">Reference proteome</keyword>
<comment type="caution">
    <text evidence="2">The sequence shown here is derived from an EMBL/GenBank/DDBJ whole genome shotgun (WGS) entry which is preliminary data.</text>
</comment>
<reference evidence="2 3" key="1">
    <citation type="submission" date="2024-02" db="EMBL/GenBank/DDBJ databases">
        <title>A draft genome for the cacao thread blight pathogen Marasmius crinis-equi.</title>
        <authorList>
            <person name="Cohen S.P."/>
            <person name="Baruah I.K."/>
            <person name="Amoako-Attah I."/>
            <person name="Bukari Y."/>
            <person name="Meinhardt L.W."/>
            <person name="Bailey B.A."/>
        </authorList>
    </citation>
    <scope>NUCLEOTIDE SEQUENCE [LARGE SCALE GENOMIC DNA]</scope>
    <source>
        <strain evidence="2 3">GH-76</strain>
    </source>
</reference>
<accession>A0ABR3ENZ6</accession>
<feature type="compositionally biased region" description="Low complexity" evidence="1">
    <location>
        <begin position="121"/>
        <end position="139"/>
    </location>
</feature>
<feature type="compositionally biased region" description="Polar residues" evidence="1">
    <location>
        <begin position="51"/>
        <end position="89"/>
    </location>
</feature>
<evidence type="ECO:0000256" key="1">
    <source>
        <dbReference type="SAM" id="MobiDB-lite"/>
    </source>
</evidence>
<name>A0ABR3ENZ6_9AGAR</name>
<protein>
    <submittedName>
        <fullName evidence="2">Uncharacterized protein</fullName>
    </submittedName>
</protein>